<dbReference type="AlphaFoldDB" id="A0A239D1U8"/>
<evidence type="ECO:0000313" key="2">
    <source>
        <dbReference type="Proteomes" id="UP000198415"/>
    </source>
</evidence>
<gene>
    <name evidence="1" type="ORF">SAMN06264365_112212</name>
</gene>
<dbReference type="EMBL" id="FZNR01000012">
    <property type="protein sequence ID" value="SNS26179.1"/>
    <property type="molecule type" value="Genomic_DNA"/>
</dbReference>
<evidence type="ECO:0008006" key="3">
    <source>
        <dbReference type="Google" id="ProtNLM"/>
    </source>
</evidence>
<accession>A0A239D1U8</accession>
<keyword evidence="2" id="KW-1185">Reference proteome</keyword>
<evidence type="ECO:0000313" key="1">
    <source>
        <dbReference type="EMBL" id="SNS26179.1"/>
    </source>
</evidence>
<name>A0A239D1U8_9ACTN</name>
<dbReference type="Proteomes" id="UP000198415">
    <property type="component" value="Unassembled WGS sequence"/>
</dbReference>
<proteinExistence type="predicted"/>
<reference evidence="1 2" key="1">
    <citation type="submission" date="2017-06" db="EMBL/GenBank/DDBJ databases">
        <authorList>
            <person name="Kim H.J."/>
            <person name="Triplett B.A."/>
        </authorList>
    </citation>
    <scope>NUCLEOTIDE SEQUENCE [LARGE SCALE GENOMIC DNA]</scope>
    <source>
        <strain evidence="1 2">DSM 43151</strain>
    </source>
</reference>
<organism evidence="1 2">
    <name type="scientific">Actinoplanes regularis</name>
    <dbReference type="NCBI Taxonomy" id="52697"/>
    <lineage>
        <taxon>Bacteria</taxon>
        <taxon>Bacillati</taxon>
        <taxon>Actinomycetota</taxon>
        <taxon>Actinomycetes</taxon>
        <taxon>Micromonosporales</taxon>
        <taxon>Micromonosporaceae</taxon>
        <taxon>Actinoplanes</taxon>
    </lineage>
</organism>
<sequence>MPDYTWKTLDAGIAELRRKAFERACLQQAIPPWDNVERDPEQNTEMARLDRFFDGVPGLFEPFRTMPGPETFDPLKAQIVNAAQFLTTTQNAPSPVFDLPGEPRVEYAGATTASDYLTDWSGRAARQFKTNYLDPLPIQLNGQFNLVSAGHRMMVAEAELWRMARDDVAQIVNGGINAIDQLSGFCDKNGWTVTLTTVAAIATIAAVPIAQAALPLAIVDGVASVAATLLKDDPPHTGTYHGNTAEKVIAEVGRALQDLADRINAQEAKIGLFLSNAAALLNGPHRGAFVPARPLLAETTASNYADDQHLGGVGRR</sequence>
<protein>
    <recommendedName>
        <fullName evidence="3">ESX-1 secretion-associated protein EspA/EspE-like domain-containing protein</fullName>
    </recommendedName>
</protein>
<dbReference type="RefSeq" id="WP_179277305.1">
    <property type="nucleotide sequence ID" value="NZ_BOMU01000063.1"/>
</dbReference>